<evidence type="ECO:0000313" key="2">
    <source>
        <dbReference type="EMBL" id="KUN37704.1"/>
    </source>
</evidence>
<dbReference type="EMBL" id="LMWS01000018">
    <property type="protein sequence ID" value="KUN37704.1"/>
    <property type="molecule type" value="Genomic_DNA"/>
</dbReference>
<feature type="domain" description="N-acetyltransferase" evidence="1">
    <location>
        <begin position="1"/>
        <end position="129"/>
    </location>
</feature>
<reference evidence="2 3" key="1">
    <citation type="submission" date="2015-10" db="EMBL/GenBank/DDBJ databases">
        <title>Draft genome sequence of Streptomyces longwoodensis DSM 41677, type strain for the species Streptomyces longwoodensis.</title>
        <authorList>
            <person name="Ruckert C."/>
            <person name="Winkler A."/>
            <person name="Kalinowski J."/>
            <person name="Kampfer P."/>
            <person name="Glaeser S."/>
        </authorList>
    </citation>
    <scope>NUCLEOTIDE SEQUENCE [LARGE SCALE GENOMIC DNA]</scope>
    <source>
        <strain evidence="2 3">DSM 41677</strain>
    </source>
</reference>
<proteinExistence type="predicted"/>
<protein>
    <recommendedName>
        <fullName evidence="1">N-acetyltransferase domain-containing protein</fullName>
    </recommendedName>
</protein>
<dbReference type="CDD" id="cd04301">
    <property type="entry name" value="NAT_SF"/>
    <property type="match status" value="1"/>
</dbReference>
<dbReference type="RefSeq" id="WP_067233801.1">
    <property type="nucleotide sequence ID" value="NZ_KQ948553.1"/>
</dbReference>
<name>A0A117QN86_9ACTN</name>
<gene>
    <name evidence="2" type="ORF">AQJ30_15585</name>
</gene>
<dbReference type="AlphaFoldDB" id="A0A117QN86"/>
<accession>A0A117QN86</accession>
<evidence type="ECO:0000313" key="3">
    <source>
        <dbReference type="Proteomes" id="UP000053271"/>
    </source>
</evidence>
<dbReference type="InterPro" id="IPR016181">
    <property type="entry name" value="Acyl_CoA_acyltransferase"/>
</dbReference>
<dbReference type="Pfam" id="PF13508">
    <property type="entry name" value="Acetyltransf_7"/>
    <property type="match status" value="1"/>
</dbReference>
<dbReference type="PROSITE" id="PS51186">
    <property type="entry name" value="GNAT"/>
    <property type="match status" value="1"/>
</dbReference>
<keyword evidence="3" id="KW-1185">Reference proteome</keyword>
<dbReference type="SUPFAM" id="SSF55729">
    <property type="entry name" value="Acyl-CoA N-acyltransferases (Nat)"/>
    <property type="match status" value="1"/>
</dbReference>
<dbReference type="Proteomes" id="UP000053271">
    <property type="component" value="Unassembled WGS sequence"/>
</dbReference>
<dbReference type="InterPro" id="IPR000182">
    <property type="entry name" value="GNAT_dom"/>
</dbReference>
<sequence length="129" mass="14676">MSRAPSSAAESGVRVTYVHQGHEYHFQIGPERAPHGYAVAVQLHTYVWLEEIAVRPEWRGRGIGGRLLDDVIARFGHQSIGLHCCPFVPDFGEPQRKVGLHSDDLLAWYGRRGFELADDGHRMFRLRSR</sequence>
<dbReference type="GeneID" id="91426021"/>
<organism evidence="2 3">
    <name type="scientific">Streptomyces longwoodensis</name>
    <dbReference type="NCBI Taxonomy" id="68231"/>
    <lineage>
        <taxon>Bacteria</taxon>
        <taxon>Bacillati</taxon>
        <taxon>Actinomycetota</taxon>
        <taxon>Actinomycetes</taxon>
        <taxon>Kitasatosporales</taxon>
        <taxon>Streptomycetaceae</taxon>
        <taxon>Streptomyces</taxon>
    </lineage>
</organism>
<dbReference type="Gene3D" id="3.40.630.30">
    <property type="match status" value="1"/>
</dbReference>
<evidence type="ECO:0000259" key="1">
    <source>
        <dbReference type="PROSITE" id="PS51186"/>
    </source>
</evidence>
<dbReference type="STRING" id="68231.AQJ30_15585"/>
<comment type="caution">
    <text evidence="2">The sequence shown here is derived from an EMBL/GenBank/DDBJ whole genome shotgun (WGS) entry which is preliminary data.</text>
</comment>
<dbReference type="GO" id="GO:0016747">
    <property type="term" value="F:acyltransferase activity, transferring groups other than amino-acyl groups"/>
    <property type="evidence" value="ECO:0007669"/>
    <property type="project" value="InterPro"/>
</dbReference>